<keyword evidence="3" id="KW-1185">Reference proteome</keyword>
<dbReference type="Proteomes" id="UP000295215">
    <property type="component" value="Unassembled WGS sequence"/>
</dbReference>
<evidence type="ECO:0000313" key="3">
    <source>
        <dbReference type="Proteomes" id="UP000295215"/>
    </source>
</evidence>
<dbReference type="InterPro" id="IPR025668">
    <property type="entry name" value="Tnp_DDE_dom"/>
</dbReference>
<comment type="caution">
    <text evidence="2">The sequence shown here is derived from an EMBL/GenBank/DDBJ whole genome shotgun (WGS) entry which is preliminary data.</text>
</comment>
<accession>A0A4R7EYQ1</accession>
<dbReference type="Pfam" id="PF13612">
    <property type="entry name" value="DDE_Tnp_1_3"/>
    <property type="match status" value="1"/>
</dbReference>
<evidence type="ECO:0000259" key="1">
    <source>
        <dbReference type="Pfam" id="PF13612"/>
    </source>
</evidence>
<dbReference type="EMBL" id="SOAG01000010">
    <property type="protein sequence ID" value="TDS59606.1"/>
    <property type="molecule type" value="Genomic_DNA"/>
</dbReference>
<dbReference type="RefSeq" id="WP_394346289.1">
    <property type="nucleotide sequence ID" value="NZ_SOAG01000010.1"/>
</dbReference>
<name>A0A4R7EYQ1_9FLAO</name>
<sequence length="54" mass="6213">MLLAAHKIHLKERVLIETVNDELKEMCQVEHTKHRPLNNFIANILAANCLLLLP</sequence>
<feature type="domain" description="Transposase DDE" evidence="1">
    <location>
        <begin position="5"/>
        <end position="35"/>
    </location>
</feature>
<reference evidence="2 3" key="1">
    <citation type="submission" date="2019-03" db="EMBL/GenBank/DDBJ databases">
        <title>Genomic Encyclopedia of Archaeal and Bacterial Type Strains, Phase II (KMG-II): from individual species to whole genera.</title>
        <authorList>
            <person name="Goeker M."/>
        </authorList>
    </citation>
    <scope>NUCLEOTIDE SEQUENCE [LARGE SCALE GENOMIC DNA]</scope>
    <source>
        <strain evidence="2 3">DSM 28213</strain>
    </source>
</reference>
<organism evidence="2 3">
    <name type="scientific">Myroides indicus</name>
    <dbReference type="NCBI Taxonomy" id="1323422"/>
    <lineage>
        <taxon>Bacteria</taxon>
        <taxon>Pseudomonadati</taxon>
        <taxon>Bacteroidota</taxon>
        <taxon>Flavobacteriia</taxon>
        <taxon>Flavobacteriales</taxon>
        <taxon>Flavobacteriaceae</taxon>
        <taxon>Myroides</taxon>
    </lineage>
</organism>
<protein>
    <submittedName>
        <fullName evidence="2">DDE family transposase</fullName>
    </submittedName>
</protein>
<proteinExistence type="predicted"/>
<dbReference type="AlphaFoldDB" id="A0A4R7EYQ1"/>
<gene>
    <name evidence="2" type="ORF">C8P70_11054</name>
</gene>
<evidence type="ECO:0000313" key="2">
    <source>
        <dbReference type="EMBL" id="TDS59606.1"/>
    </source>
</evidence>